<evidence type="ECO:0000313" key="3">
    <source>
        <dbReference type="Proteomes" id="UP000031553"/>
    </source>
</evidence>
<feature type="compositionally biased region" description="Gly residues" evidence="1">
    <location>
        <begin position="827"/>
        <end position="836"/>
    </location>
</feature>
<dbReference type="InterPro" id="IPR012683">
    <property type="entry name" value="CHP02302_TM"/>
</dbReference>
<evidence type="ECO:0000256" key="1">
    <source>
        <dbReference type="SAM" id="MobiDB-lite"/>
    </source>
</evidence>
<feature type="region of interest" description="Disordered" evidence="1">
    <location>
        <begin position="653"/>
        <end position="685"/>
    </location>
</feature>
<reference evidence="2 3" key="1">
    <citation type="submission" date="2015-07" db="EMBL/GenBank/DDBJ databases">
        <title>Draft Genome Sequence of Komagataeibacter intermedius Strain AF2, Isolated from Kombucha Tea.</title>
        <authorList>
            <person name="Santos R.A."/>
            <person name="Berretta A.A."/>
            <person name="Barud H.S."/>
            <person name="Ribeiro S.J."/>
            <person name="Gonzalez-Garcia L.N."/>
            <person name="Zucchi T.D."/>
            <person name="Goldman G.H."/>
            <person name="Riano-Pachon D.M."/>
        </authorList>
    </citation>
    <scope>NUCLEOTIDE SEQUENCE [LARGE SCALE GENOMIC DNA]</scope>
    <source>
        <strain evidence="2 3">AF2</strain>
    </source>
</reference>
<proteinExistence type="predicted"/>
<comment type="caution">
    <text evidence="2">The sequence shown here is derived from an EMBL/GenBank/DDBJ whole genome shotgun (WGS) entry which is preliminary data.</text>
</comment>
<gene>
    <name evidence="2" type="ORF">GLUCOINTEAF2_0202290</name>
</gene>
<evidence type="ECO:0000313" key="2">
    <source>
        <dbReference type="EMBL" id="KPH87059.1"/>
    </source>
</evidence>
<dbReference type="Proteomes" id="UP000031553">
    <property type="component" value="Unassembled WGS sequence"/>
</dbReference>
<name>A0A0N1F956_9PROT</name>
<accession>A0A0N1F956</accession>
<dbReference type="RefSeq" id="WP_039735167.1">
    <property type="nucleotide sequence ID" value="NZ_JUFX02000157.1"/>
</dbReference>
<feature type="region of interest" description="Disordered" evidence="1">
    <location>
        <begin position="820"/>
        <end position="903"/>
    </location>
</feature>
<protein>
    <recommendedName>
        <fullName evidence="4">DUF4175 domain-containing protein</fullName>
    </recommendedName>
</protein>
<dbReference type="EMBL" id="JUFX02000157">
    <property type="protein sequence ID" value="KPH87059.1"/>
    <property type="molecule type" value="Genomic_DNA"/>
</dbReference>
<organism evidence="2 3">
    <name type="scientific">Komagataeibacter intermedius AF2</name>
    <dbReference type="NCBI Taxonomy" id="1458464"/>
    <lineage>
        <taxon>Bacteria</taxon>
        <taxon>Pseudomonadati</taxon>
        <taxon>Pseudomonadota</taxon>
        <taxon>Alphaproteobacteria</taxon>
        <taxon>Acetobacterales</taxon>
        <taxon>Acetobacteraceae</taxon>
        <taxon>Komagataeibacter</taxon>
    </lineage>
</organism>
<sequence>MTAGQDSTQPGGSLPRRLARARQQARRALWVEQLWPLMLPAVDATMGVALLGLARLPQHMPDSLHAALLTGTGAGTLYATWRQWRGIHPPTASETDRRVEQASGLTGQPLRTLHDRPANAITPETTYLWQVHLHRTTAALGRLRGGWPRPRLRGATWWAATPVLALLLAGGMIWSGDHAASRVTAAFLPGTDDADTPAPQINAWITMPDYAPGAPVFLDATHTSATVPAGAQLTITLNGLNGRPALRMHASGPSPAIGPHDFHALGNASWNAQATLLASGTLRLRGRGRTLGQWNLTVTPNPAPDIAWGKDPGSREGEWRTRLPYHVAQPYGIAAMHAELVMPDGPQDVLTVPIPLNGHPHVADDVATPDLSQNPWAGEDVTARLVATSTSGMTATSASIRLRMGARPFSNPLAKAILDIRKRVALHRENRAQAARELLALGQADTMLTHHVGLLLALTSVAAVLGDADDVTDDYAITQATGRLWFLALDIEHNRRDISNEQADFGVQAAQDAVREQLEHMRDMGPRGQGPEQQAELQHRMQALKDAISRKMQALAQQAMREHSAIPAMPEMTSRGEQNMARMMQQLQDDAANGRNADAMQKLQQMEDMANGIRNATPQDMMQLAQQMQARQQAKELRHALRDLISRQSQLLDHAQSRMDQTQRQQDRDAASRQTDMDEEGGDLSSMSTADLLRQLGITPSGGAPQPQQQAAPPPPESMTPEAHTAQQHADRAMQHALSRALHELQREFRQASGKDMPALDKAQTDMKAVRAALGAGKDPDAAAAEKKVLADLQQGDQQMRQSMRSQSAHGGMTVFLPMMSQENGKGSHGSGGNHPGGQDDEDDTDQQAEGKGDRDPLGRKTGGTHAGMDNDTHVPDNVSRERAREIEQELRRRDADRTRPPEELEYLDRLLRAF</sequence>
<evidence type="ECO:0008006" key="4">
    <source>
        <dbReference type="Google" id="ProtNLM"/>
    </source>
</evidence>
<dbReference type="Pfam" id="PF13779">
    <property type="entry name" value="DUF4175"/>
    <property type="match status" value="1"/>
</dbReference>
<dbReference type="OrthoDB" id="8477685at2"/>
<feature type="region of interest" description="Disordered" evidence="1">
    <location>
        <begin position="697"/>
        <end position="733"/>
    </location>
</feature>
<feature type="compositionally biased region" description="Basic and acidic residues" evidence="1">
    <location>
        <begin position="869"/>
        <end position="903"/>
    </location>
</feature>
<dbReference type="AlphaFoldDB" id="A0A0N1F956"/>
<feature type="compositionally biased region" description="Basic and acidic residues" evidence="1">
    <location>
        <begin position="849"/>
        <end position="859"/>
    </location>
</feature>